<evidence type="ECO:0000313" key="3">
    <source>
        <dbReference type="Proteomes" id="UP000298030"/>
    </source>
</evidence>
<protein>
    <submittedName>
        <fullName evidence="2">Uncharacterized protein</fullName>
    </submittedName>
</protein>
<name>A0A4Y7TV23_COPMI</name>
<reference evidence="2 3" key="1">
    <citation type="journal article" date="2019" name="Nat. Ecol. Evol.">
        <title>Megaphylogeny resolves global patterns of mushroom evolution.</title>
        <authorList>
            <person name="Varga T."/>
            <person name="Krizsan K."/>
            <person name="Foldi C."/>
            <person name="Dima B."/>
            <person name="Sanchez-Garcia M."/>
            <person name="Sanchez-Ramirez S."/>
            <person name="Szollosi G.J."/>
            <person name="Szarkandi J.G."/>
            <person name="Papp V."/>
            <person name="Albert L."/>
            <person name="Andreopoulos W."/>
            <person name="Angelini C."/>
            <person name="Antonin V."/>
            <person name="Barry K.W."/>
            <person name="Bougher N.L."/>
            <person name="Buchanan P."/>
            <person name="Buyck B."/>
            <person name="Bense V."/>
            <person name="Catcheside P."/>
            <person name="Chovatia M."/>
            <person name="Cooper J."/>
            <person name="Damon W."/>
            <person name="Desjardin D."/>
            <person name="Finy P."/>
            <person name="Geml J."/>
            <person name="Haridas S."/>
            <person name="Hughes K."/>
            <person name="Justo A."/>
            <person name="Karasinski D."/>
            <person name="Kautmanova I."/>
            <person name="Kiss B."/>
            <person name="Kocsube S."/>
            <person name="Kotiranta H."/>
            <person name="LaButti K.M."/>
            <person name="Lechner B.E."/>
            <person name="Liimatainen K."/>
            <person name="Lipzen A."/>
            <person name="Lukacs Z."/>
            <person name="Mihaltcheva S."/>
            <person name="Morgado L.N."/>
            <person name="Niskanen T."/>
            <person name="Noordeloos M.E."/>
            <person name="Ohm R.A."/>
            <person name="Ortiz-Santana B."/>
            <person name="Ovrebo C."/>
            <person name="Racz N."/>
            <person name="Riley R."/>
            <person name="Savchenko A."/>
            <person name="Shiryaev A."/>
            <person name="Soop K."/>
            <person name="Spirin V."/>
            <person name="Szebenyi C."/>
            <person name="Tomsovsky M."/>
            <person name="Tulloss R.E."/>
            <person name="Uehling J."/>
            <person name="Grigoriev I.V."/>
            <person name="Vagvolgyi C."/>
            <person name="Papp T."/>
            <person name="Martin F.M."/>
            <person name="Miettinen O."/>
            <person name="Hibbett D.S."/>
            <person name="Nagy L.G."/>
        </authorList>
    </citation>
    <scope>NUCLEOTIDE SEQUENCE [LARGE SCALE GENOMIC DNA]</scope>
    <source>
        <strain evidence="2 3">FP101781</strain>
    </source>
</reference>
<feature type="region of interest" description="Disordered" evidence="1">
    <location>
        <begin position="1"/>
        <end position="32"/>
    </location>
</feature>
<accession>A0A4Y7TV23</accession>
<evidence type="ECO:0000313" key="2">
    <source>
        <dbReference type="EMBL" id="TEB37728.1"/>
    </source>
</evidence>
<sequence length="212" mass="23652">MPPRRKAPPRPKFDKNHKPVEPAWGPVPISSNCPAQWDEYYRQYGVLHNQWKKDLEEWKVLYGSDTDSEDEGEVNDGDGPQCWSGIRSCHGHYLQDVLEDELADAINTPLPLPPMTQEEFTQNLPSLIALFTAYTKANEAVADEAEEAEVSGILVPHLAHIPADTPEMAPCAGIILNAETSPRGSGSLEDGYWLRCRSDLKATAKAQKIYRL</sequence>
<proteinExistence type="predicted"/>
<dbReference type="EMBL" id="QPFP01000003">
    <property type="protein sequence ID" value="TEB37728.1"/>
    <property type="molecule type" value="Genomic_DNA"/>
</dbReference>
<evidence type="ECO:0000256" key="1">
    <source>
        <dbReference type="SAM" id="MobiDB-lite"/>
    </source>
</evidence>
<dbReference type="Proteomes" id="UP000298030">
    <property type="component" value="Unassembled WGS sequence"/>
</dbReference>
<organism evidence="2 3">
    <name type="scientific">Coprinellus micaceus</name>
    <name type="common">Glistening ink-cap mushroom</name>
    <name type="synonym">Coprinus micaceus</name>
    <dbReference type="NCBI Taxonomy" id="71717"/>
    <lineage>
        <taxon>Eukaryota</taxon>
        <taxon>Fungi</taxon>
        <taxon>Dikarya</taxon>
        <taxon>Basidiomycota</taxon>
        <taxon>Agaricomycotina</taxon>
        <taxon>Agaricomycetes</taxon>
        <taxon>Agaricomycetidae</taxon>
        <taxon>Agaricales</taxon>
        <taxon>Agaricineae</taxon>
        <taxon>Psathyrellaceae</taxon>
        <taxon>Coprinellus</taxon>
    </lineage>
</organism>
<feature type="compositionally biased region" description="Basic and acidic residues" evidence="1">
    <location>
        <begin position="11"/>
        <end position="20"/>
    </location>
</feature>
<dbReference type="AlphaFoldDB" id="A0A4Y7TV23"/>
<gene>
    <name evidence="2" type="ORF">FA13DRAFT_1785638</name>
</gene>
<keyword evidence="3" id="KW-1185">Reference proteome</keyword>
<comment type="caution">
    <text evidence="2">The sequence shown here is derived from an EMBL/GenBank/DDBJ whole genome shotgun (WGS) entry which is preliminary data.</text>
</comment>